<dbReference type="InterPro" id="IPR001631">
    <property type="entry name" value="TopoI"/>
</dbReference>
<evidence type="ECO:0000256" key="3">
    <source>
        <dbReference type="ARBA" id="ARBA00012891"/>
    </source>
</evidence>
<dbReference type="SUPFAM" id="SSF56349">
    <property type="entry name" value="DNA breaking-rejoining enzymes"/>
    <property type="match status" value="1"/>
</dbReference>
<dbReference type="InterPro" id="IPR014711">
    <property type="entry name" value="TopoI_cat_a-hlx-sub_euk"/>
</dbReference>
<name>A0A8T4IIC3_9SPHN</name>
<dbReference type="InterPro" id="IPR011010">
    <property type="entry name" value="DNA_brk_join_enz"/>
</dbReference>
<organism evidence="9 10">
    <name type="scientific">Stakelama marina</name>
    <dbReference type="NCBI Taxonomy" id="2826939"/>
    <lineage>
        <taxon>Bacteria</taxon>
        <taxon>Pseudomonadati</taxon>
        <taxon>Pseudomonadota</taxon>
        <taxon>Alphaproteobacteria</taxon>
        <taxon>Sphingomonadales</taxon>
        <taxon>Sphingomonadaceae</taxon>
        <taxon>Stakelama</taxon>
    </lineage>
</organism>
<reference evidence="9" key="1">
    <citation type="submission" date="2021-04" db="EMBL/GenBank/DDBJ databases">
        <title>Ouciella asimina sp. nov., isolated from the surface seawater in the hydrothermal field of Okinawa Trough.</title>
        <authorList>
            <person name="Shuang W."/>
        </authorList>
    </citation>
    <scope>NUCLEOTIDE SEQUENCE</scope>
    <source>
        <strain evidence="9">LXI357</strain>
    </source>
</reference>
<dbReference type="Gene3D" id="3.30.66.10">
    <property type="entry name" value="DNA topoisomerase I domain"/>
    <property type="match status" value="1"/>
</dbReference>
<evidence type="ECO:0000259" key="8">
    <source>
        <dbReference type="Pfam" id="PF21338"/>
    </source>
</evidence>
<feature type="domain" description="DNA topoisomerase I catalytic core eukaryotic-type" evidence="7">
    <location>
        <begin position="83"/>
        <end position="264"/>
    </location>
</feature>
<dbReference type="InterPro" id="IPR049331">
    <property type="entry name" value="Top1B_N_bact"/>
</dbReference>
<evidence type="ECO:0000256" key="2">
    <source>
        <dbReference type="ARBA" id="ARBA00006645"/>
    </source>
</evidence>
<dbReference type="InterPro" id="IPR013500">
    <property type="entry name" value="TopoI_cat_euk"/>
</dbReference>
<proteinExistence type="inferred from homology"/>
<gene>
    <name evidence="9" type="ORF">J7S20_14875</name>
</gene>
<dbReference type="EMBL" id="JAGRQC010000004">
    <property type="protein sequence ID" value="MBR0553792.1"/>
    <property type="molecule type" value="Genomic_DNA"/>
</dbReference>
<evidence type="ECO:0000259" key="7">
    <source>
        <dbReference type="Pfam" id="PF01028"/>
    </source>
</evidence>
<dbReference type="Gene3D" id="3.90.15.10">
    <property type="entry name" value="Topoisomerase I, Chain A, domain 3"/>
    <property type="match status" value="1"/>
</dbReference>
<dbReference type="Gene3D" id="1.10.132.120">
    <property type="match status" value="1"/>
</dbReference>
<dbReference type="AlphaFoldDB" id="A0A8T4IIC3"/>
<comment type="similarity">
    <text evidence="2">Belongs to the type IB topoisomerase family.</text>
</comment>
<dbReference type="GO" id="GO:0003917">
    <property type="term" value="F:DNA topoisomerase type I (single strand cut, ATP-independent) activity"/>
    <property type="evidence" value="ECO:0007669"/>
    <property type="project" value="UniProtKB-EC"/>
</dbReference>
<protein>
    <recommendedName>
        <fullName evidence="3">DNA topoisomerase</fullName>
        <ecNumber evidence="3">5.6.2.1</ecNumber>
    </recommendedName>
</protein>
<keyword evidence="5" id="KW-0238">DNA-binding</keyword>
<evidence type="ECO:0000256" key="6">
    <source>
        <dbReference type="ARBA" id="ARBA00023235"/>
    </source>
</evidence>
<dbReference type="Pfam" id="PF21338">
    <property type="entry name" value="Top1B_N_bact"/>
    <property type="match status" value="1"/>
</dbReference>
<dbReference type="SUPFAM" id="SSF55869">
    <property type="entry name" value="DNA topoisomerase I domain"/>
    <property type="match status" value="1"/>
</dbReference>
<dbReference type="InterPro" id="IPR035447">
    <property type="entry name" value="DNA_topo_I_N_sf"/>
</dbReference>
<comment type="caution">
    <text evidence="9">The sequence shown here is derived from an EMBL/GenBank/DDBJ whole genome shotgun (WGS) entry which is preliminary data.</text>
</comment>
<feature type="domain" description="DNA topoisomerase IB N-terminal" evidence="8">
    <location>
        <begin position="24"/>
        <end position="71"/>
    </location>
</feature>
<evidence type="ECO:0000313" key="9">
    <source>
        <dbReference type="EMBL" id="MBR0553792.1"/>
    </source>
</evidence>
<keyword evidence="6" id="KW-0413">Isomerase</keyword>
<evidence type="ECO:0000256" key="5">
    <source>
        <dbReference type="ARBA" id="ARBA00023125"/>
    </source>
</evidence>
<dbReference type="PROSITE" id="PS52038">
    <property type="entry name" value="TOPO_IB_2"/>
    <property type="match status" value="1"/>
</dbReference>
<dbReference type="Pfam" id="PF01028">
    <property type="entry name" value="Topoisom_I"/>
    <property type="match status" value="1"/>
</dbReference>
<evidence type="ECO:0000313" key="10">
    <source>
        <dbReference type="Proteomes" id="UP000676996"/>
    </source>
</evidence>
<evidence type="ECO:0000256" key="4">
    <source>
        <dbReference type="ARBA" id="ARBA00023029"/>
    </source>
</evidence>
<evidence type="ECO:0000256" key="1">
    <source>
        <dbReference type="ARBA" id="ARBA00000213"/>
    </source>
</evidence>
<dbReference type="PRINTS" id="PR00416">
    <property type="entry name" value="EUTPISMRASEI"/>
</dbReference>
<dbReference type="GO" id="GO:0006265">
    <property type="term" value="P:DNA topological change"/>
    <property type="evidence" value="ECO:0007669"/>
    <property type="project" value="InterPro"/>
</dbReference>
<sequence>MPPDLQFSDHETPGISRRKVGNDWSYWDADGNRITDRDEIDRLNAIGMPPAYRDCWFCPDCNGHIQAIGYDEKGRRQYRYHPDFREHQEAEKFDRCIAFGHRLPDLRKQVEADLRRHSLCRERAVAAVVRLLDLGNLRIGNEGYARSNKSFGATTLRKRHAELSGKTLKLKYRAKSGKERVARVTDGSLSRFVKRCQDLPGQHLFHYMGDDGDAHPVSSSDVNAYIHEHMGEDFTAKHFRTWGASVLAFEALIEADGDLSLKQMLEPVVDALGNTPAIARKSYVHPRLIDLCKHGDAHFRTEFCLPRATRYLSRHERGLIAYLETQAADEAPHPAKAA</sequence>
<dbReference type="GO" id="GO:0003677">
    <property type="term" value="F:DNA binding"/>
    <property type="evidence" value="ECO:0007669"/>
    <property type="project" value="UniProtKB-KW"/>
</dbReference>
<dbReference type="Proteomes" id="UP000676996">
    <property type="component" value="Unassembled WGS sequence"/>
</dbReference>
<comment type="catalytic activity">
    <reaction evidence="1">
        <text>ATP-independent breakage of single-stranded DNA, followed by passage and rejoining.</text>
        <dbReference type="EC" id="5.6.2.1"/>
    </reaction>
</comment>
<dbReference type="RefSeq" id="WP_284055034.1">
    <property type="nucleotide sequence ID" value="NZ_JAGRQC010000004.1"/>
</dbReference>
<dbReference type="EC" id="5.6.2.1" evidence="3"/>
<keyword evidence="4" id="KW-0799">Topoisomerase</keyword>
<keyword evidence="10" id="KW-1185">Reference proteome</keyword>
<accession>A0A8T4IIC3</accession>